<evidence type="ECO:0000256" key="1">
    <source>
        <dbReference type="ARBA" id="ARBA00004418"/>
    </source>
</evidence>
<dbReference type="InterPro" id="IPR001829">
    <property type="entry name" value="Pili_assmbl_chaperone_bac"/>
</dbReference>
<dbReference type="InterPro" id="IPR008962">
    <property type="entry name" value="PapD-like_sf"/>
</dbReference>
<evidence type="ECO:0000259" key="11">
    <source>
        <dbReference type="Pfam" id="PF02753"/>
    </source>
</evidence>
<accession>A0A316J0K4</accession>
<dbReference type="Pfam" id="PF00345">
    <property type="entry name" value="PapD_N"/>
    <property type="match status" value="1"/>
</dbReference>
<feature type="domain" description="Pili assembly chaperone C-terminal" evidence="11">
    <location>
        <begin position="175"/>
        <end position="239"/>
    </location>
</feature>
<proteinExistence type="inferred from homology"/>
<evidence type="ECO:0000259" key="10">
    <source>
        <dbReference type="Pfam" id="PF00345"/>
    </source>
</evidence>
<reference evidence="12 13" key="1">
    <citation type="submission" date="2018-05" db="EMBL/GenBank/DDBJ databases">
        <title>Genomic Encyclopedia of Type Strains, Phase IV (KMG-IV): sequencing the most valuable type-strain genomes for metagenomic binning, comparative biology and taxonomic classification.</title>
        <authorList>
            <person name="Goeker M."/>
        </authorList>
    </citation>
    <scope>NUCLEOTIDE SEQUENCE [LARGE SCALE GENOMIC DNA]</scope>
    <source>
        <strain evidence="12 13">DSM 14263</strain>
    </source>
</reference>
<dbReference type="InterPro" id="IPR013783">
    <property type="entry name" value="Ig-like_fold"/>
</dbReference>
<dbReference type="SUPFAM" id="SSF49584">
    <property type="entry name" value="Periplasmic chaperone C-domain"/>
    <property type="match status" value="1"/>
</dbReference>
<keyword evidence="4 9" id="KW-0732">Signal</keyword>
<evidence type="ECO:0000313" key="12">
    <source>
        <dbReference type="EMBL" id="PWK92975.1"/>
    </source>
</evidence>
<dbReference type="InterPro" id="IPR036316">
    <property type="entry name" value="Pili_assmbl_chap_C_dom_sf"/>
</dbReference>
<dbReference type="PANTHER" id="PTHR30251">
    <property type="entry name" value="PILUS ASSEMBLY CHAPERONE"/>
    <property type="match status" value="1"/>
</dbReference>
<dbReference type="GO" id="GO:0071555">
    <property type="term" value="P:cell wall organization"/>
    <property type="evidence" value="ECO:0007669"/>
    <property type="project" value="InterPro"/>
</dbReference>
<organism evidence="12 13">
    <name type="scientific">Fulvimonas soli</name>
    <dbReference type="NCBI Taxonomy" id="155197"/>
    <lineage>
        <taxon>Bacteria</taxon>
        <taxon>Pseudomonadati</taxon>
        <taxon>Pseudomonadota</taxon>
        <taxon>Gammaproteobacteria</taxon>
        <taxon>Lysobacterales</taxon>
        <taxon>Rhodanobacteraceae</taxon>
        <taxon>Fulvimonas</taxon>
    </lineage>
</organism>
<dbReference type="OrthoDB" id="9131059at2"/>
<dbReference type="Proteomes" id="UP000245812">
    <property type="component" value="Unassembled WGS sequence"/>
</dbReference>
<evidence type="ECO:0000256" key="8">
    <source>
        <dbReference type="RuleBase" id="RU003918"/>
    </source>
</evidence>
<evidence type="ECO:0000256" key="9">
    <source>
        <dbReference type="SAM" id="SignalP"/>
    </source>
</evidence>
<protein>
    <submittedName>
        <fullName evidence="12">Chaperone protein EcpD</fullName>
    </submittedName>
</protein>
<evidence type="ECO:0000256" key="5">
    <source>
        <dbReference type="ARBA" id="ARBA00022764"/>
    </source>
</evidence>
<comment type="caution">
    <text evidence="12">The sequence shown here is derived from an EMBL/GenBank/DDBJ whole genome shotgun (WGS) entry which is preliminary data.</text>
</comment>
<dbReference type="PROSITE" id="PS51257">
    <property type="entry name" value="PROKAR_LIPOPROTEIN"/>
    <property type="match status" value="1"/>
</dbReference>
<dbReference type="PROSITE" id="PS00635">
    <property type="entry name" value="PILI_CHAPERONE"/>
    <property type="match status" value="1"/>
</dbReference>
<dbReference type="InterPro" id="IPR016148">
    <property type="entry name" value="Pili_assmbl_chaperone_C"/>
</dbReference>
<dbReference type="FunFam" id="2.60.40.10:FF:000458">
    <property type="entry name" value="Molecular chaperone FimC"/>
    <property type="match status" value="1"/>
</dbReference>
<evidence type="ECO:0000313" key="13">
    <source>
        <dbReference type="Proteomes" id="UP000245812"/>
    </source>
</evidence>
<evidence type="ECO:0000256" key="4">
    <source>
        <dbReference type="ARBA" id="ARBA00022729"/>
    </source>
</evidence>
<keyword evidence="3" id="KW-1029">Fimbrium biogenesis</keyword>
<dbReference type="RefSeq" id="WP_109722013.1">
    <property type="nucleotide sequence ID" value="NZ_MSZV01000042.1"/>
</dbReference>
<comment type="similarity">
    <text evidence="2 8">Belongs to the periplasmic pilus chaperone family.</text>
</comment>
<dbReference type="InterPro" id="IPR018046">
    <property type="entry name" value="Pili_assmbl_chaperone_CS"/>
</dbReference>
<keyword evidence="5" id="KW-0574">Periplasm</keyword>
<dbReference type="PRINTS" id="PR00969">
    <property type="entry name" value="CHAPERONPILI"/>
</dbReference>
<dbReference type="AlphaFoldDB" id="A0A316J0K4"/>
<evidence type="ECO:0000256" key="3">
    <source>
        <dbReference type="ARBA" id="ARBA00022558"/>
    </source>
</evidence>
<feature type="signal peptide" evidence="9">
    <location>
        <begin position="1"/>
        <end position="23"/>
    </location>
</feature>
<gene>
    <name evidence="12" type="ORF">C7456_101316</name>
</gene>
<feature type="chain" id="PRO_5016284777" evidence="9">
    <location>
        <begin position="24"/>
        <end position="247"/>
    </location>
</feature>
<comment type="subcellular location">
    <subcellularLocation>
        <location evidence="1 8">Periplasm</location>
    </subcellularLocation>
</comment>
<name>A0A316J0K4_9GAMM</name>
<dbReference type="SUPFAM" id="SSF49354">
    <property type="entry name" value="PapD-like"/>
    <property type="match status" value="1"/>
</dbReference>
<dbReference type="EMBL" id="QGHC01000001">
    <property type="protein sequence ID" value="PWK92975.1"/>
    <property type="molecule type" value="Genomic_DNA"/>
</dbReference>
<dbReference type="GO" id="GO:0030288">
    <property type="term" value="C:outer membrane-bounded periplasmic space"/>
    <property type="evidence" value="ECO:0007669"/>
    <property type="project" value="InterPro"/>
</dbReference>
<evidence type="ECO:0000256" key="7">
    <source>
        <dbReference type="ARBA" id="ARBA00023319"/>
    </source>
</evidence>
<dbReference type="Pfam" id="PF02753">
    <property type="entry name" value="PapD_C"/>
    <property type="match status" value="1"/>
</dbReference>
<dbReference type="InterPro" id="IPR016147">
    <property type="entry name" value="Pili_assmbl_chaperone_N"/>
</dbReference>
<feature type="domain" description="Pili assembly chaperone N-terminal" evidence="10">
    <location>
        <begin position="25"/>
        <end position="146"/>
    </location>
</feature>
<sequence length="247" mass="26581">MKPLLPFAAGLLLSACLASPSRADVVISGTRVVYPGQAREVTVQLTNNGATPSLVQAWLDGGDPKVAPDQSDAPFVLTPPIFRIDPHRGQTLRLMYAGSPLPQDRESVFWLNVLEVPPVPTGEAGKNYLQLAFRSRIKVFFRPPGLQGRANEAPDRLRWRVVRAPDGRGYALQCENPTPYHVSFSRIGLAAGGREYRHDKGGMVDPMASAVFPLEGLAAAPAPGARVAFDAINDYGANVPHQAAPMP</sequence>
<dbReference type="InterPro" id="IPR050643">
    <property type="entry name" value="Periplasmic_pilus_chap"/>
</dbReference>
<dbReference type="PANTHER" id="PTHR30251:SF2">
    <property type="entry name" value="FIMBRIAL CHAPERONE YADV-RELATED"/>
    <property type="match status" value="1"/>
</dbReference>
<dbReference type="Gene3D" id="2.60.40.10">
    <property type="entry name" value="Immunoglobulins"/>
    <property type="match status" value="2"/>
</dbReference>
<keyword evidence="7" id="KW-0393">Immunoglobulin domain</keyword>
<evidence type="ECO:0000256" key="2">
    <source>
        <dbReference type="ARBA" id="ARBA00007399"/>
    </source>
</evidence>
<keyword evidence="13" id="KW-1185">Reference proteome</keyword>
<keyword evidence="6 8" id="KW-0143">Chaperone</keyword>
<evidence type="ECO:0000256" key="6">
    <source>
        <dbReference type="ARBA" id="ARBA00023186"/>
    </source>
</evidence>